<dbReference type="OrthoDB" id="7506088at2"/>
<dbReference type="InterPro" id="IPR012318">
    <property type="entry name" value="HTH_CRP"/>
</dbReference>
<dbReference type="SUPFAM" id="SSF46785">
    <property type="entry name" value="Winged helix' DNA-binding domain"/>
    <property type="match status" value="1"/>
</dbReference>
<dbReference type="InterPro" id="IPR050397">
    <property type="entry name" value="Env_Response_Regulators"/>
</dbReference>
<evidence type="ECO:0000256" key="1">
    <source>
        <dbReference type="ARBA" id="ARBA00023015"/>
    </source>
</evidence>
<protein>
    <submittedName>
        <fullName evidence="4">Crp/Fnr family transcriptional regulator</fullName>
    </submittedName>
</protein>
<keyword evidence="1" id="KW-0805">Transcription regulation</keyword>
<dbReference type="PANTHER" id="PTHR24567:SF74">
    <property type="entry name" value="HTH-TYPE TRANSCRIPTIONAL REGULATOR ARCR"/>
    <property type="match status" value="1"/>
</dbReference>
<dbReference type="SUPFAM" id="SSF51206">
    <property type="entry name" value="cAMP-binding domain-like"/>
    <property type="match status" value="1"/>
</dbReference>
<gene>
    <name evidence="4" type="ORF">CCR94_15840</name>
</gene>
<keyword evidence="2" id="KW-0238">DNA-binding</keyword>
<dbReference type="PANTHER" id="PTHR24567">
    <property type="entry name" value="CRP FAMILY TRANSCRIPTIONAL REGULATORY PROTEIN"/>
    <property type="match status" value="1"/>
</dbReference>
<dbReference type="GO" id="GO:0005829">
    <property type="term" value="C:cytosol"/>
    <property type="evidence" value="ECO:0007669"/>
    <property type="project" value="TreeGrafter"/>
</dbReference>
<dbReference type="GO" id="GO:0003700">
    <property type="term" value="F:DNA-binding transcription factor activity"/>
    <property type="evidence" value="ECO:0007669"/>
    <property type="project" value="TreeGrafter"/>
</dbReference>
<dbReference type="InterPro" id="IPR014710">
    <property type="entry name" value="RmlC-like_jellyroll"/>
</dbReference>
<dbReference type="Pfam" id="PF13545">
    <property type="entry name" value="HTH_Crp_2"/>
    <property type="match status" value="1"/>
</dbReference>
<evidence type="ECO:0000313" key="4">
    <source>
        <dbReference type="EMBL" id="PPQ29294.1"/>
    </source>
</evidence>
<dbReference type="SMART" id="SM00419">
    <property type="entry name" value="HTH_CRP"/>
    <property type="match status" value="1"/>
</dbReference>
<comment type="caution">
    <text evidence="4">The sequence shown here is derived from an EMBL/GenBank/DDBJ whole genome shotgun (WGS) entry which is preliminary data.</text>
</comment>
<evidence type="ECO:0000256" key="3">
    <source>
        <dbReference type="ARBA" id="ARBA00023163"/>
    </source>
</evidence>
<dbReference type="InterPro" id="IPR018490">
    <property type="entry name" value="cNMP-bd_dom_sf"/>
</dbReference>
<reference evidence="4 5" key="1">
    <citation type="journal article" date="2018" name="Arch. Microbiol.">
        <title>New insights into the metabolic potential of the phototrophic purple bacterium Rhodopila globiformis DSM 161(T) from its draft genome sequence and evidence for a vanadium-dependent nitrogenase.</title>
        <authorList>
            <person name="Imhoff J.F."/>
            <person name="Rahn T."/>
            <person name="Kunzel S."/>
            <person name="Neulinger S.C."/>
        </authorList>
    </citation>
    <scope>NUCLEOTIDE SEQUENCE [LARGE SCALE GENOMIC DNA]</scope>
    <source>
        <strain evidence="4 5">DSM 16996</strain>
    </source>
</reference>
<keyword evidence="5" id="KW-1185">Reference proteome</keyword>
<dbReference type="GO" id="GO:0003677">
    <property type="term" value="F:DNA binding"/>
    <property type="evidence" value="ECO:0007669"/>
    <property type="project" value="UniProtKB-KW"/>
</dbReference>
<dbReference type="PROSITE" id="PS51063">
    <property type="entry name" value="HTH_CRP_2"/>
    <property type="match status" value="1"/>
</dbReference>
<evidence type="ECO:0000313" key="5">
    <source>
        <dbReference type="Proteomes" id="UP000239089"/>
    </source>
</evidence>
<dbReference type="InterPro" id="IPR036390">
    <property type="entry name" value="WH_DNA-bd_sf"/>
</dbReference>
<proteinExistence type="predicted"/>
<dbReference type="Proteomes" id="UP000239089">
    <property type="component" value="Unassembled WGS sequence"/>
</dbReference>
<sequence>MFSYSAQRPTGNNLLDYLVKADRDSLGVKLEGWQARTGQIIYEPGSNVDHAYFPIGSTMASFRIAFDDGSEIETGLIGREGALGGIVSHGHLPAFARSVAQVGGDFARISLVELEKIKESNKRVRELFNRYADCMLAQIFQTTACNAAHSVEQRAAKWLLAAANRTGSSDLTLTQDQLAGLLGVGRTYVSRVIGKLRRQGVISNGRTRIRIDDMTGLQSSSCACNACVERHFDEVLRGVYPEGPAREDKTIETL</sequence>
<evidence type="ECO:0000256" key="2">
    <source>
        <dbReference type="ARBA" id="ARBA00023125"/>
    </source>
</evidence>
<dbReference type="EMBL" id="NHSJ01000096">
    <property type="protein sequence ID" value="PPQ29294.1"/>
    <property type="molecule type" value="Genomic_DNA"/>
</dbReference>
<accession>A0A2S6N3U5</accession>
<keyword evidence="3" id="KW-0804">Transcription</keyword>
<dbReference type="RefSeq" id="WP_104508823.1">
    <property type="nucleotide sequence ID" value="NZ_JACIGC010000010.1"/>
</dbReference>
<dbReference type="AlphaFoldDB" id="A0A2S6N3U5"/>
<dbReference type="Gene3D" id="2.60.120.10">
    <property type="entry name" value="Jelly Rolls"/>
    <property type="match status" value="1"/>
</dbReference>
<organism evidence="4 5">
    <name type="scientific">Rhodoblastus sphagnicola</name>
    <dbReference type="NCBI Taxonomy" id="333368"/>
    <lineage>
        <taxon>Bacteria</taxon>
        <taxon>Pseudomonadati</taxon>
        <taxon>Pseudomonadota</taxon>
        <taxon>Alphaproteobacteria</taxon>
        <taxon>Hyphomicrobiales</taxon>
        <taxon>Rhodoblastaceae</taxon>
        <taxon>Rhodoblastus</taxon>
    </lineage>
</organism>
<name>A0A2S6N3U5_9HYPH</name>